<proteinExistence type="inferred from homology"/>
<comment type="catalytic activity">
    <reaction evidence="5">
        <text>O-phospho-L-threonyl-[protein] + H2O = L-threonyl-[protein] + phosphate</text>
        <dbReference type="Rhea" id="RHEA:47004"/>
        <dbReference type="Rhea" id="RHEA-COMP:11060"/>
        <dbReference type="Rhea" id="RHEA-COMP:11605"/>
        <dbReference type="ChEBI" id="CHEBI:15377"/>
        <dbReference type="ChEBI" id="CHEBI:30013"/>
        <dbReference type="ChEBI" id="CHEBI:43474"/>
        <dbReference type="ChEBI" id="CHEBI:61977"/>
        <dbReference type="EC" id="3.1.3.16"/>
    </reaction>
</comment>
<dbReference type="PANTHER" id="PTHR45948:SF2">
    <property type="entry name" value="DUAL SPECIFICITY PROTEIN PHOSPHATASE"/>
    <property type="match status" value="1"/>
</dbReference>
<feature type="region of interest" description="Disordered" evidence="6">
    <location>
        <begin position="141"/>
        <end position="206"/>
    </location>
</feature>
<accession>A0A7S3N0E2</accession>
<dbReference type="InterPro" id="IPR020422">
    <property type="entry name" value="TYR_PHOSPHATASE_DUAL_dom"/>
</dbReference>
<comment type="catalytic activity">
    <reaction evidence="4">
        <text>O-phospho-L-seryl-[protein] + H2O = L-seryl-[protein] + phosphate</text>
        <dbReference type="Rhea" id="RHEA:20629"/>
        <dbReference type="Rhea" id="RHEA-COMP:9863"/>
        <dbReference type="Rhea" id="RHEA-COMP:11604"/>
        <dbReference type="ChEBI" id="CHEBI:15377"/>
        <dbReference type="ChEBI" id="CHEBI:29999"/>
        <dbReference type="ChEBI" id="CHEBI:43474"/>
        <dbReference type="ChEBI" id="CHEBI:83421"/>
        <dbReference type="EC" id="3.1.3.16"/>
    </reaction>
</comment>
<evidence type="ECO:0000256" key="6">
    <source>
        <dbReference type="SAM" id="MobiDB-lite"/>
    </source>
</evidence>
<dbReference type="Pfam" id="PF00782">
    <property type="entry name" value="DSPc"/>
    <property type="match status" value="1"/>
</dbReference>
<evidence type="ECO:0000256" key="4">
    <source>
        <dbReference type="ARBA" id="ARBA00047761"/>
    </source>
</evidence>
<evidence type="ECO:0008006" key="10">
    <source>
        <dbReference type="Google" id="ProtNLM"/>
    </source>
</evidence>
<dbReference type="PROSITE" id="PS50056">
    <property type="entry name" value="TYR_PHOSPHATASE_2"/>
    <property type="match status" value="1"/>
</dbReference>
<dbReference type="SMART" id="SM00195">
    <property type="entry name" value="DSPc"/>
    <property type="match status" value="1"/>
</dbReference>
<reference evidence="9" key="1">
    <citation type="submission" date="2021-01" db="EMBL/GenBank/DDBJ databases">
        <authorList>
            <person name="Corre E."/>
            <person name="Pelletier E."/>
            <person name="Niang G."/>
            <person name="Scheremetjew M."/>
            <person name="Finn R."/>
            <person name="Kale V."/>
            <person name="Holt S."/>
            <person name="Cochrane G."/>
            <person name="Meng A."/>
            <person name="Brown T."/>
            <person name="Cohen L."/>
        </authorList>
    </citation>
    <scope>NUCLEOTIDE SEQUENCE</scope>
    <source>
        <strain evidence="9">S3</strain>
    </source>
</reference>
<dbReference type="Gene3D" id="3.90.190.10">
    <property type="entry name" value="Protein tyrosine phosphatase superfamily"/>
    <property type="match status" value="1"/>
</dbReference>
<evidence type="ECO:0000256" key="2">
    <source>
        <dbReference type="ARBA" id="ARBA00022801"/>
    </source>
</evidence>
<evidence type="ECO:0000256" key="5">
    <source>
        <dbReference type="ARBA" id="ARBA00048336"/>
    </source>
</evidence>
<organism evidence="9">
    <name type="scientific">Strombidium inclinatum</name>
    <dbReference type="NCBI Taxonomy" id="197538"/>
    <lineage>
        <taxon>Eukaryota</taxon>
        <taxon>Sar</taxon>
        <taxon>Alveolata</taxon>
        <taxon>Ciliophora</taxon>
        <taxon>Intramacronucleata</taxon>
        <taxon>Spirotrichea</taxon>
        <taxon>Oligotrichia</taxon>
        <taxon>Strombidiidae</taxon>
        <taxon>Strombidium</taxon>
    </lineage>
</organism>
<dbReference type="GO" id="GO:0004722">
    <property type="term" value="F:protein serine/threonine phosphatase activity"/>
    <property type="evidence" value="ECO:0007669"/>
    <property type="project" value="UniProtKB-EC"/>
</dbReference>
<dbReference type="InterPro" id="IPR000387">
    <property type="entry name" value="Tyr_Pase_dom"/>
</dbReference>
<dbReference type="PANTHER" id="PTHR45948">
    <property type="entry name" value="DUAL SPECIFICITY PROTEIN PHOSPHATASE DDB_G0269404-RELATED"/>
    <property type="match status" value="1"/>
</dbReference>
<feature type="domain" description="Tyrosine-protein phosphatase" evidence="7">
    <location>
        <begin position="1"/>
        <end position="103"/>
    </location>
</feature>
<gene>
    <name evidence="9" type="ORF">SINC0208_LOCUS11118</name>
</gene>
<dbReference type="SUPFAM" id="SSF52799">
    <property type="entry name" value="(Phosphotyrosine protein) phosphatases II"/>
    <property type="match status" value="1"/>
</dbReference>
<evidence type="ECO:0000259" key="7">
    <source>
        <dbReference type="PROSITE" id="PS50054"/>
    </source>
</evidence>
<dbReference type="InterPro" id="IPR029021">
    <property type="entry name" value="Prot-tyrosine_phosphatase-like"/>
</dbReference>
<name>A0A7S3N0E2_9SPIT</name>
<evidence type="ECO:0000256" key="3">
    <source>
        <dbReference type="ARBA" id="ARBA00022912"/>
    </source>
</evidence>
<dbReference type="CDD" id="cd14498">
    <property type="entry name" value="DSP"/>
    <property type="match status" value="1"/>
</dbReference>
<dbReference type="GO" id="GO:0004725">
    <property type="term" value="F:protein tyrosine phosphatase activity"/>
    <property type="evidence" value="ECO:0007669"/>
    <property type="project" value="TreeGrafter"/>
</dbReference>
<comment type="similarity">
    <text evidence="1">Belongs to the protein-tyrosine phosphatase family. Non-receptor class dual specificity subfamily.</text>
</comment>
<dbReference type="InterPro" id="IPR000340">
    <property type="entry name" value="Dual-sp_phosphatase_cat-dom"/>
</dbReference>
<dbReference type="PROSITE" id="PS50054">
    <property type="entry name" value="TYR_PHOSPHATASE_DUAL"/>
    <property type="match status" value="1"/>
</dbReference>
<dbReference type="EMBL" id="HBIH01027711">
    <property type="protein sequence ID" value="CAE0330486.1"/>
    <property type="molecule type" value="Transcribed_RNA"/>
</dbReference>
<dbReference type="GO" id="GO:0007165">
    <property type="term" value="P:signal transduction"/>
    <property type="evidence" value="ECO:0007669"/>
    <property type="project" value="TreeGrafter"/>
</dbReference>
<keyword evidence="2" id="KW-0378">Hydrolase</keyword>
<evidence type="ECO:0000313" key="9">
    <source>
        <dbReference type="EMBL" id="CAE0330486.1"/>
    </source>
</evidence>
<feature type="compositionally biased region" description="Basic and acidic residues" evidence="6">
    <location>
        <begin position="158"/>
        <end position="206"/>
    </location>
</feature>
<evidence type="ECO:0000259" key="8">
    <source>
        <dbReference type="PROSITE" id="PS50056"/>
    </source>
</evidence>
<dbReference type="GO" id="GO:0005829">
    <property type="term" value="C:cytosol"/>
    <property type="evidence" value="ECO:0007669"/>
    <property type="project" value="TreeGrafter"/>
</dbReference>
<sequence>MEYKVLNLLDSPNQGVLNHVDESNEFITTAIKDNDPEKPQKKVLIHCFAGKSRATTFMLAYMIKIKKINLKDALERIREVRPIAAPNPGFMIQLKALEKNVLGVMSDVDVMQGMWKDKLDQLKKQKAEKAEAGELVSPLHIPKDEDIVDNAEKQLGLSDEKEEKPVQKEEKKDEKEVASFQSDAKELQDGLDQLKQKRIESAKERK</sequence>
<feature type="domain" description="Tyrosine specific protein phosphatases" evidence="8">
    <location>
        <begin position="24"/>
        <end position="82"/>
    </location>
</feature>
<protein>
    <recommendedName>
        <fullName evidence="10">Protein-tyrosine-phosphatase</fullName>
    </recommendedName>
</protein>
<dbReference type="AlphaFoldDB" id="A0A7S3N0E2"/>
<keyword evidence="3" id="KW-0904">Protein phosphatase</keyword>
<evidence type="ECO:0000256" key="1">
    <source>
        <dbReference type="ARBA" id="ARBA00008601"/>
    </source>
</evidence>